<protein>
    <submittedName>
        <fullName evidence="2">Uncharacterized protein</fullName>
    </submittedName>
</protein>
<evidence type="ECO:0000313" key="2">
    <source>
        <dbReference type="EMBL" id="CAB4157804.1"/>
    </source>
</evidence>
<organism evidence="2">
    <name type="scientific">uncultured Caudovirales phage</name>
    <dbReference type="NCBI Taxonomy" id="2100421"/>
    <lineage>
        <taxon>Viruses</taxon>
        <taxon>Duplodnaviria</taxon>
        <taxon>Heunggongvirae</taxon>
        <taxon>Uroviricota</taxon>
        <taxon>Caudoviricetes</taxon>
        <taxon>Peduoviridae</taxon>
        <taxon>Maltschvirus</taxon>
        <taxon>Maltschvirus maltsch</taxon>
    </lineage>
</organism>
<sequence>MNRRTKLRLTLSLLLLGFAMSPAFADETTIVLDQQTPYVDVPVEATEPTTLTVYTTTGTPQTNPGFIDSWIELWQGTTKLAADDDSNYSPTNILASIITRPIEAGLYFIRATSFGAAVNNYNYRPNGTYVLTWSGVTTMPTPTPTPTETITPTPEPSIEPTPTPTTEPTPTVESTPTQEPVVDNEPISVVETQIPTPEPTVVEEVIPETEPVEQIVEEETIETPVVEPEPSVEEIQEQINAEYIAENTIEFEVPTALAEIPGVAEIFAATEAILNVGSDMTQEQREESQSVVVGAIVVTQIASMASVSVSQSQSRKFRK</sequence>
<gene>
    <name evidence="2" type="ORF">UFOVP688_49</name>
</gene>
<accession>A0A6J5NRJ6</accession>
<feature type="region of interest" description="Disordered" evidence="1">
    <location>
        <begin position="142"/>
        <end position="180"/>
    </location>
</feature>
<name>A0A6J5NRJ6_9CAUD</name>
<feature type="compositionally biased region" description="Low complexity" evidence="1">
    <location>
        <begin position="168"/>
        <end position="180"/>
    </location>
</feature>
<dbReference type="EMBL" id="LR796659">
    <property type="protein sequence ID" value="CAB4157804.1"/>
    <property type="molecule type" value="Genomic_DNA"/>
</dbReference>
<reference evidence="2" key="1">
    <citation type="submission" date="2020-04" db="EMBL/GenBank/DDBJ databases">
        <authorList>
            <person name="Chiriac C."/>
            <person name="Salcher M."/>
            <person name="Ghai R."/>
            <person name="Kavagutti S V."/>
        </authorList>
    </citation>
    <scope>NUCLEOTIDE SEQUENCE</scope>
</reference>
<proteinExistence type="predicted"/>
<feature type="compositionally biased region" description="Pro residues" evidence="1">
    <location>
        <begin position="153"/>
        <end position="167"/>
    </location>
</feature>
<evidence type="ECO:0000256" key="1">
    <source>
        <dbReference type="SAM" id="MobiDB-lite"/>
    </source>
</evidence>